<evidence type="ECO:0000313" key="3">
    <source>
        <dbReference type="Proteomes" id="UP000034883"/>
    </source>
</evidence>
<protein>
    <submittedName>
        <fullName evidence="2">Uncharacterized protein</fullName>
    </submittedName>
</protein>
<dbReference type="KEGG" id="samy:DB32_007364"/>
<gene>
    <name evidence="2" type="ORF">DB32_007364</name>
</gene>
<evidence type="ECO:0000256" key="1">
    <source>
        <dbReference type="SAM" id="MobiDB-lite"/>
    </source>
</evidence>
<proteinExistence type="predicted"/>
<feature type="region of interest" description="Disordered" evidence="1">
    <location>
        <begin position="1"/>
        <end position="82"/>
    </location>
</feature>
<keyword evidence="3" id="KW-1185">Reference proteome</keyword>
<accession>A0A0F6W8R6</accession>
<evidence type="ECO:0000313" key="2">
    <source>
        <dbReference type="EMBL" id="AKF10215.1"/>
    </source>
</evidence>
<dbReference type="Proteomes" id="UP000034883">
    <property type="component" value="Chromosome"/>
</dbReference>
<dbReference type="EMBL" id="CP011125">
    <property type="protein sequence ID" value="AKF10215.1"/>
    <property type="molecule type" value="Genomic_DNA"/>
</dbReference>
<reference evidence="2 3" key="1">
    <citation type="submission" date="2015-03" db="EMBL/GenBank/DDBJ databases">
        <title>Genome assembly of Sandaracinus amylolyticus DSM 53668.</title>
        <authorList>
            <person name="Sharma G."/>
            <person name="Subramanian S."/>
        </authorList>
    </citation>
    <scope>NUCLEOTIDE SEQUENCE [LARGE SCALE GENOMIC DNA]</scope>
    <source>
        <strain evidence="2 3">DSM 53668</strain>
    </source>
</reference>
<name>A0A0F6W8R6_9BACT</name>
<feature type="compositionally biased region" description="Basic and acidic residues" evidence="1">
    <location>
        <begin position="13"/>
        <end position="26"/>
    </location>
</feature>
<sequence>MIGGLLALGGCGRESDETLSEEHRQDPGALTPTERQENVHVPNELDDPEMTHTGQGEDTPPGTIDPGTYPPGAPVVEADPER</sequence>
<feature type="compositionally biased region" description="Gly residues" evidence="1">
    <location>
        <begin position="1"/>
        <end position="12"/>
    </location>
</feature>
<organism evidence="2 3">
    <name type="scientific">Sandaracinus amylolyticus</name>
    <dbReference type="NCBI Taxonomy" id="927083"/>
    <lineage>
        <taxon>Bacteria</taxon>
        <taxon>Pseudomonadati</taxon>
        <taxon>Myxococcota</taxon>
        <taxon>Polyangia</taxon>
        <taxon>Polyangiales</taxon>
        <taxon>Sandaracinaceae</taxon>
        <taxon>Sandaracinus</taxon>
    </lineage>
</organism>
<dbReference type="AlphaFoldDB" id="A0A0F6W8R6"/>